<feature type="binding site" evidence="15">
    <location>
        <position position="78"/>
    </location>
    <ligand>
        <name>substrate</name>
    </ligand>
</feature>
<feature type="binding site" evidence="16">
    <location>
        <position position="307"/>
    </location>
    <ligand>
        <name>NAD(+)</name>
        <dbReference type="ChEBI" id="CHEBI:57540"/>
    </ligand>
</feature>
<dbReference type="GO" id="GO:0000287">
    <property type="term" value="F:magnesium ion binding"/>
    <property type="evidence" value="ECO:0007669"/>
    <property type="project" value="UniProtKB-UniRule"/>
</dbReference>
<feature type="binding site" evidence="15">
    <location>
        <position position="16"/>
    </location>
    <ligand>
        <name>Mg(2+)</name>
        <dbReference type="ChEBI" id="CHEBI:18420"/>
    </ligand>
</feature>
<feature type="binding site" evidence="15">
    <location>
        <position position="117"/>
    </location>
    <ligand>
        <name>ATP</name>
        <dbReference type="ChEBI" id="CHEBI:30616"/>
    </ligand>
</feature>
<feature type="binding site" evidence="16">
    <location>
        <position position="415"/>
    </location>
    <ligand>
        <name>Zn(2+)</name>
        <dbReference type="ChEBI" id="CHEBI:29105"/>
    </ligand>
</feature>
<evidence type="ECO:0000256" key="12">
    <source>
        <dbReference type="ARBA" id="ARBA00023239"/>
    </source>
</evidence>
<comment type="caution">
    <text evidence="16">Lacks conserved residue(s) required for the propagation of feature annotation.</text>
</comment>
<dbReference type="GO" id="GO:0009423">
    <property type="term" value="P:chorismate biosynthetic process"/>
    <property type="evidence" value="ECO:0007669"/>
    <property type="project" value="UniProtKB-UniRule"/>
</dbReference>
<dbReference type="SUPFAM" id="SSF52540">
    <property type="entry name" value="P-loop containing nucleoside triphosphate hydrolases"/>
    <property type="match status" value="1"/>
</dbReference>
<feature type="binding site" evidence="16">
    <location>
        <begin position="261"/>
        <end position="265"/>
    </location>
    <ligand>
        <name>NAD(+)</name>
        <dbReference type="ChEBI" id="CHEBI:57540"/>
    </ligand>
</feature>
<dbReference type="NCBIfam" id="TIGR01357">
    <property type="entry name" value="aroB"/>
    <property type="match status" value="1"/>
</dbReference>
<dbReference type="GO" id="GO:0009073">
    <property type="term" value="P:aromatic amino acid family biosynthetic process"/>
    <property type="evidence" value="ECO:0007669"/>
    <property type="project" value="UniProtKB-KW"/>
</dbReference>
<dbReference type="Gene3D" id="3.40.50.300">
    <property type="entry name" value="P-loop containing nucleotide triphosphate hydrolases"/>
    <property type="match status" value="1"/>
</dbReference>
<feature type="binding site" evidence="15">
    <location>
        <begin position="12"/>
        <end position="17"/>
    </location>
    <ligand>
        <name>ATP</name>
        <dbReference type="ChEBI" id="CHEBI:30616"/>
    </ligand>
</feature>
<comment type="pathway">
    <text evidence="15">Metabolic intermediate biosynthesis; chorismate biosynthesis; chorismate from D-erythrose 4-phosphate and phosphoenolpyruvate: step 5/7.</text>
</comment>
<dbReference type="Proteomes" id="UP000614469">
    <property type="component" value="Unassembled WGS sequence"/>
</dbReference>
<evidence type="ECO:0000256" key="16">
    <source>
        <dbReference type="HAMAP-Rule" id="MF_00110"/>
    </source>
</evidence>
<keyword evidence="15" id="KW-0418">Kinase</keyword>
<dbReference type="InterPro" id="IPR050071">
    <property type="entry name" value="Dehydroquinate_synthase"/>
</dbReference>
<evidence type="ECO:0000313" key="20">
    <source>
        <dbReference type="Proteomes" id="UP000614469"/>
    </source>
</evidence>
<keyword evidence="8 16" id="KW-0547">Nucleotide-binding</keyword>
<comment type="cofactor">
    <cofactor evidence="15">
        <name>Mg(2+)</name>
        <dbReference type="ChEBI" id="CHEBI:18420"/>
    </cofactor>
    <text evidence="15">Binds 1 Mg(2+) ion per subunit.</text>
</comment>
<keyword evidence="13" id="KW-0511">Multifunctional enzyme</keyword>
<keyword evidence="11 16" id="KW-0057">Aromatic amino acid biosynthesis</keyword>
<dbReference type="Gene3D" id="1.20.1090.10">
    <property type="entry name" value="Dehydroquinate synthase-like - alpha domain"/>
    <property type="match status" value="1"/>
</dbReference>
<organism evidence="19 20">
    <name type="scientific">Candidatus Desulfolinea nitratireducens</name>
    <dbReference type="NCBI Taxonomy" id="2841698"/>
    <lineage>
        <taxon>Bacteria</taxon>
        <taxon>Bacillati</taxon>
        <taxon>Chloroflexota</taxon>
        <taxon>Anaerolineae</taxon>
        <taxon>Anaerolineales</taxon>
        <taxon>Anaerolineales incertae sedis</taxon>
        <taxon>Candidatus Desulfolinea</taxon>
    </lineage>
</organism>
<comment type="cofactor">
    <cofactor evidence="16">
        <name>Co(2+)</name>
        <dbReference type="ChEBI" id="CHEBI:48828"/>
    </cofactor>
    <cofactor evidence="16">
        <name>Zn(2+)</name>
        <dbReference type="ChEBI" id="CHEBI:29105"/>
    </cofactor>
    <text evidence="16">Binds 1 divalent metal cation per subunit. Can use either Co(2+) or Zn(2+).</text>
</comment>
<comment type="similarity">
    <text evidence="15">Belongs to the shikimate kinase family.</text>
</comment>
<comment type="catalytic activity">
    <reaction evidence="15">
        <text>shikimate + ATP = 3-phosphoshikimate + ADP + H(+)</text>
        <dbReference type="Rhea" id="RHEA:13121"/>
        <dbReference type="ChEBI" id="CHEBI:15378"/>
        <dbReference type="ChEBI" id="CHEBI:30616"/>
        <dbReference type="ChEBI" id="CHEBI:36208"/>
        <dbReference type="ChEBI" id="CHEBI:145989"/>
        <dbReference type="ChEBI" id="CHEBI:456216"/>
        <dbReference type="EC" id="2.7.1.71"/>
    </reaction>
</comment>
<evidence type="ECO:0000256" key="11">
    <source>
        <dbReference type="ARBA" id="ARBA00023141"/>
    </source>
</evidence>
<evidence type="ECO:0000256" key="10">
    <source>
        <dbReference type="ARBA" id="ARBA00023027"/>
    </source>
</evidence>
<dbReference type="Pfam" id="PF01761">
    <property type="entry name" value="DHQ_synthase"/>
    <property type="match status" value="1"/>
</dbReference>
<dbReference type="InterPro" id="IPR031322">
    <property type="entry name" value="Shikimate/glucono_kinase"/>
</dbReference>
<evidence type="ECO:0000256" key="7">
    <source>
        <dbReference type="ARBA" id="ARBA00022723"/>
    </source>
</evidence>
<dbReference type="HAMAP" id="MF_00110">
    <property type="entry name" value="DHQ_synthase"/>
    <property type="match status" value="1"/>
</dbReference>
<comment type="similarity">
    <text evidence="16">Belongs to the sugar phosphate cyclases superfamily. Dehydroquinate synthase family.</text>
</comment>
<dbReference type="Pfam" id="PF01202">
    <property type="entry name" value="SKI"/>
    <property type="match status" value="1"/>
</dbReference>
<sequence>MTSTIYLYGPPGVGKSTTGKFLAAKLNLPFVDLDGAIERSAGLSIPDIFEKEGEAGFRERESTALKSPRKASIVALGGGALLDRANRNHAEKIGEVICLQAPSKTLAERLQRGKDQRPLLQGNSLKELLDTRSDHYHSFAIQVETDNLTPEESAEVIQYRLGRFYLRGMGKGYTARVENNGLNDLDALLVENGCHPPFFIVSDSNTAPLYAKALARKLDATTVIFPAGEKNKTIDTMTQLWRDLLNAGMERGGTILAIGGGVVNDMAGFAAATIMRGVAWVSIPTSLLSMVDASLGGKTGANLPEGKNLVGAFYPPKLVLADPATLRTLPEAEIRNGLAEVVKHGVIDDPELFSLCGQGIEKLSENWHQLITRAMGVKIRIIEADPFEGGIRAALNFGHTIGHGIESLTQYGLRHGEAVGVGMVVEARLAEKLGIAEAGLADEIAATLVTLGLPVAIPNGIHPSALVAAMQTDKKKSKGVVKFALPVKIGEMRVGVEIKDLERLLEEL</sequence>
<comment type="function">
    <text evidence="16">Catalyzes the conversion of 3-deoxy-D-arabino-heptulosonate 7-phosphate (DAHP) to dehydroquinate (DHQ).</text>
</comment>
<keyword evidence="14 16" id="KW-0170">Cobalt</keyword>
<dbReference type="CDD" id="cd00464">
    <property type="entry name" value="SK"/>
    <property type="match status" value="1"/>
</dbReference>
<keyword evidence="12 16" id="KW-0456">Lyase</keyword>
<dbReference type="CDD" id="cd08195">
    <property type="entry name" value="DHQS"/>
    <property type="match status" value="1"/>
</dbReference>
<dbReference type="EMBL" id="JACNJN010000212">
    <property type="protein sequence ID" value="MBC8336929.1"/>
    <property type="molecule type" value="Genomic_DNA"/>
</dbReference>
<evidence type="ECO:0000259" key="17">
    <source>
        <dbReference type="Pfam" id="PF01761"/>
    </source>
</evidence>
<comment type="catalytic activity">
    <reaction evidence="1 16">
        <text>7-phospho-2-dehydro-3-deoxy-D-arabino-heptonate = 3-dehydroquinate + phosphate</text>
        <dbReference type="Rhea" id="RHEA:21968"/>
        <dbReference type="ChEBI" id="CHEBI:32364"/>
        <dbReference type="ChEBI" id="CHEBI:43474"/>
        <dbReference type="ChEBI" id="CHEBI:58394"/>
        <dbReference type="EC" id="4.2.3.4"/>
    </reaction>
</comment>
<keyword evidence="6 16" id="KW-0028">Amino-acid biosynthesis</keyword>
<evidence type="ECO:0000313" key="19">
    <source>
        <dbReference type="EMBL" id="MBC8336929.1"/>
    </source>
</evidence>
<dbReference type="Pfam" id="PF24621">
    <property type="entry name" value="DHQS_C"/>
    <property type="match status" value="1"/>
</dbReference>
<evidence type="ECO:0000256" key="14">
    <source>
        <dbReference type="ARBA" id="ARBA00023285"/>
    </source>
</evidence>
<keyword evidence="15" id="KW-0067">ATP-binding</keyword>
<dbReference type="InterPro" id="IPR056179">
    <property type="entry name" value="DHQS_C"/>
</dbReference>
<comment type="function">
    <text evidence="15">Catalyzes the specific phosphorylation of the 3-hydroxyl group of shikimic acid using ATP as a cosubstrate.</text>
</comment>
<feature type="domain" description="3-dehydroquinate synthase C-terminal" evidence="18">
    <location>
        <begin position="337"/>
        <end position="476"/>
    </location>
</feature>
<evidence type="ECO:0000256" key="13">
    <source>
        <dbReference type="ARBA" id="ARBA00023268"/>
    </source>
</evidence>
<comment type="cofactor">
    <cofactor evidence="2 16">
        <name>NAD(+)</name>
        <dbReference type="ChEBI" id="CHEBI:57540"/>
    </cofactor>
</comment>
<protein>
    <recommendedName>
        <fullName evidence="15 16">Multifunctional fusion protein</fullName>
    </recommendedName>
    <domain>
        <recommendedName>
            <fullName evidence="15">Shikimate kinase</fullName>
            <shortName evidence="15">SK</shortName>
            <ecNumber evidence="15">2.7.1.71</ecNumber>
        </recommendedName>
    </domain>
    <domain>
        <recommendedName>
            <fullName evidence="16">3-dehydroquinate synthase</fullName>
            <shortName evidence="16">DHQS</shortName>
            <ecNumber evidence="16">4.2.3.4</ecNumber>
        </recommendedName>
    </domain>
</protein>
<evidence type="ECO:0000256" key="4">
    <source>
        <dbReference type="ARBA" id="ARBA00004661"/>
    </source>
</evidence>
<keyword evidence="15" id="KW-0808">Transferase</keyword>
<dbReference type="PANTHER" id="PTHR43622:SF7">
    <property type="entry name" value="3-DEHYDROQUINATE SYNTHASE, CHLOROPLASTIC"/>
    <property type="match status" value="1"/>
</dbReference>
<evidence type="ECO:0000256" key="9">
    <source>
        <dbReference type="ARBA" id="ARBA00022833"/>
    </source>
</evidence>
<keyword evidence="9 16" id="KW-0862">Zinc</keyword>
<dbReference type="PRINTS" id="PR01100">
    <property type="entry name" value="SHIKIMTKNASE"/>
</dbReference>
<comment type="cofactor">
    <cofactor evidence="3">
        <name>Zn(2+)</name>
        <dbReference type="ChEBI" id="CHEBI:29105"/>
    </cofactor>
</comment>
<dbReference type="EC" id="2.7.1.71" evidence="15"/>
<dbReference type="GO" id="GO:0003856">
    <property type="term" value="F:3-dehydroquinate synthase activity"/>
    <property type="evidence" value="ECO:0007669"/>
    <property type="project" value="UniProtKB-UniRule"/>
</dbReference>
<evidence type="ECO:0000256" key="3">
    <source>
        <dbReference type="ARBA" id="ARBA00001947"/>
    </source>
</evidence>
<dbReference type="GO" id="GO:0004765">
    <property type="term" value="F:shikimate kinase activity"/>
    <property type="evidence" value="ECO:0007669"/>
    <property type="project" value="UniProtKB-UniRule"/>
</dbReference>
<dbReference type="UniPathway" id="UPA00053">
    <property type="reaction ID" value="UER00085"/>
</dbReference>
<feature type="domain" description="3-dehydroquinate synthase N-terminal" evidence="17">
    <location>
        <begin position="223"/>
        <end position="335"/>
    </location>
</feature>
<feature type="binding site" evidence="16">
    <location>
        <position position="298"/>
    </location>
    <ligand>
        <name>NAD(+)</name>
        <dbReference type="ChEBI" id="CHEBI:57540"/>
    </ligand>
</feature>
<dbReference type="Gene3D" id="3.40.50.1970">
    <property type="match status" value="1"/>
</dbReference>
<dbReference type="EC" id="4.2.3.4" evidence="16"/>
<dbReference type="SUPFAM" id="SSF56796">
    <property type="entry name" value="Dehydroquinate synthase-like"/>
    <property type="match status" value="1"/>
</dbReference>
<dbReference type="AlphaFoldDB" id="A0A8J6TKJ3"/>
<evidence type="ECO:0000256" key="2">
    <source>
        <dbReference type="ARBA" id="ARBA00001911"/>
    </source>
</evidence>
<dbReference type="InterPro" id="IPR016037">
    <property type="entry name" value="DHQ_synth_AroB"/>
</dbReference>
<comment type="subunit">
    <text evidence="15">Monomer.</text>
</comment>
<comment type="subcellular location">
    <subcellularLocation>
        <location evidence="16">Cytoplasm</location>
    </subcellularLocation>
</comment>
<name>A0A8J6TKJ3_9CHLR</name>
<comment type="pathway">
    <text evidence="4 16">Metabolic intermediate biosynthesis; chorismate biosynthesis; chorismate from D-erythrose 4-phosphate and phosphoenolpyruvate: step 2/7.</text>
</comment>
<dbReference type="PANTHER" id="PTHR43622">
    <property type="entry name" value="3-DEHYDROQUINATE SYNTHASE"/>
    <property type="match status" value="1"/>
</dbReference>
<dbReference type="GO" id="GO:0005524">
    <property type="term" value="F:ATP binding"/>
    <property type="evidence" value="ECO:0007669"/>
    <property type="project" value="UniProtKB-UniRule"/>
</dbReference>
<evidence type="ECO:0000256" key="8">
    <source>
        <dbReference type="ARBA" id="ARBA00022741"/>
    </source>
</evidence>
<reference evidence="19 20" key="1">
    <citation type="submission" date="2020-08" db="EMBL/GenBank/DDBJ databases">
        <title>Bridging the membrane lipid divide: bacteria of the FCB group superphylum have the potential to synthesize archaeal ether lipids.</title>
        <authorList>
            <person name="Villanueva L."/>
            <person name="Von Meijenfeldt F.A.B."/>
            <person name="Westbye A.B."/>
            <person name="Yadav S."/>
            <person name="Hopmans E.C."/>
            <person name="Dutilh B.E."/>
            <person name="Sinninghe Damste J.S."/>
        </authorList>
    </citation>
    <scope>NUCLEOTIDE SEQUENCE [LARGE SCALE GENOMIC DNA]</scope>
    <source>
        <strain evidence="19">NIOZ-UU36</strain>
    </source>
</reference>
<evidence type="ECO:0000256" key="1">
    <source>
        <dbReference type="ARBA" id="ARBA00001393"/>
    </source>
</evidence>
<comment type="caution">
    <text evidence="19">The sequence shown here is derived from an EMBL/GenBank/DDBJ whole genome shotgun (WGS) entry which is preliminary data.</text>
</comment>
<evidence type="ECO:0000256" key="6">
    <source>
        <dbReference type="ARBA" id="ARBA00022605"/>
    </source>
</evidence>
<feature type="binding site" evidence="16">
    <location>
        <position position="340"/>
    </location>
    <ligand>
        <name>Zn(2+)</name>
        <dbReference type="ChEBI" id="CHEBI:29105"/>
    </ligand>
</feature>
<feature type="binding site" evidence="15">
    <location>
        <position position="132"/>
    </location>
    <ligand>
        <name>substrate</name>
    </ligand>
</feature>
<keyword evidence="5 16" id="KW-0963">Cytoplasm</keyword>
<dbReference type="InterPro" id="IPR000623">
    <property type="entry name" value="Shikimate_kinase/TSH1"/>
</dbReference>
<feature type="binding site" evidence="16">
    <location>
        <position position="399"/>
    </location>
    <ligand>
        <name>Zn(2+)</name>
        <dbReference type="ChEBI" id="CHEBI:29105"/>
    </ligand>
</feature>
<gene>
    <name evidence="16 19" type="primary">aroB</name>
    <name evidence="15" type="synonym">aroK</name>
    <name evidence="19" type="ORF">H8E29_16865</name>
</gene>
<evidence type="ECO:0000256" key="15">
    <source>
        <dbReference type="HAMAP-Rule" id="MF_00109"/>
    </source>
</evidence>
<accession>A0A8J6TKJ3</accession>
<feature type="binding site" evidence="16">
    <location>
        <begin position="325"/>
        <end position="328"/>
    </location>
    <ligand>
        <name>NAD(+)</name>
        <dbReference type="ChEBI" id="CHEBI:57540"/>
    </ligand>
</feature>
<dbReference type="GO" id="GO:0008652">
    <property type="term" value="P:amino acid biosynthetic process"/>
    <property type="evidence" value="ECO:0007669"/>
    <property type="project" value="UniProtKB-KW"/>
</dbReference>
<dbReference type="FunFam" id="3.40.50.1970:FF:000007">
    <property type="entry name" value="Pentafunctional AROM polypeptide"/>
    <property type="match status" value="1"/>
</dbReference>
<dbReference type="HAMAP" id="MF_00109">
    <property type="entry name" value="Shikimate_kinase"/>
    <property type="match status" value="1"/>
</dbReference>
<evidence type="ECO:0000256" key="5">
    <source>
        <dbReference type="ARBA" id="ARBA00022490"/>
    </source>
</evidence>
<feature type="binding site" evidence="15">
    <location>
        <position position="34"/>
    </location>
    <ligand>
        <name>substrate</name>
    </ligand>
</feature>
<dbReference type="InterPro" id="IPR027417">
    <property type="entry name" value="P-loop_NTPase"/>
</dbReference>
<keyword evidence="7 16" id="KW-0479">Metal-binding</keyword>
<feature type="binding site" evidence="15">
    <location>
        <position position="58"/>
    </location>
    <ligand>
        <name>substrate</name>
    </ligand>
</feature>
<evidence type="ECO:0000259" key="18">
    <source>
        <dbReference type="Pfam" id="PF24621"/>
    </source>
</evidence>
<dbReference type="InterPro" id="IPR030960">
    <property type="entry name" value="DHQS/DOIS_N"/>
</dbReference>
<keyword evidence="10 16" id="KW-0520">NAD</keyword>
<feature type="binding site" evidence="16">
    <location>
        <begin position="285"/>
        <end position="286"/>
    </location>
    <ligand>
        <name>NAD(+)</name>
        <dbReference type="ChEBI" id="CHEBI:57540"/>
    </ligand>
</feature>
<dbReference type="GO" id="GO:0005737">
    <property type="term" value="C:cytoplasm"/>
    <property type="evidence" value="ECO:0007669"/>
    <property type="project" value="UniProtKB-SubCell"/>
</dbReference>
<proteinExistence type="inferred from homology"/>
<keyword evidence="15" id="KW-0460">Magnesium</keyword>